<dbReference type="EMBL" id="LYDR01000063">
    <property type="protein sequence ID" value="ODA32517.1"/>
    <property type="molecule type" value="Genomic_DNA"/>
</dbReference>
<dbReference type="Proteomes" id="UP000094828">
    <property type="component" value="Unassembled WGS sequence"/>
</dbReference>
<dbReference type="OrthoDB" id="9811743at2"/>
<protein>
    <submittedName>
        <fullName evidence="4">3-beta hydroxysteroid dehydrogenase</fullName>
    </submittedName>
</protein>
<evidence type="ECO:0000259" key="3">
    <source>
        <dbReference type="Pfam" id="PF01073"/>
    </source>
</evidence>
<name>A0A1C3EH03_9PLAN</name>
<evidence type="ECO:0000256" key="1">
    <source>
        <dbReference type="ARBA" id="ARBA00009219"/>
    </source>
</evidence>
<proteinExistence type="inferred from homology"/>
<dbReference type="AlphaFoldDB" id="A0A1C3EH03"/>
<dbReference type="STRING" id="1841610.A6X21_19285"/>
<feature type="domain" description="3-beta hydroxysteroid dehydrogenase/isomerase" evidence="3">
    <location>
        <begin position="14"/>
        <end position="258"/>
    </location>
</feature>
<dbReference type="RefSeq" id="WP_068847036.1">
    <property type="nucleotide sequence ID" value="NZ_LYDR01000063.1"/>
</dbReference>
<dbReference type="InterPro" id="IPR036291">
    <property type="entry name" value="NAD(P)-bd_dom_sf"/>
</dbReference>
<dbReference type="PANTHER" id="PTHR43245">
    <property type="entry name" value="BIFUNCTIONAL POLYMYXIN RESISTANCE PROTEIN ARNA"/>
    <property type="match status" value="1"/>
</dbReference>
<dbReference type="InterPro" id="IPR002225">
    <property type="entry name" value="3Beta_OHSteriod_DH/Estase"/>
</dbReference>
<dbReference type="Pfam" id="PF01073">
    <property type="entry name" value="3Beta_HSD"/>
    <property type="match status" value="1"/>
</dbReference>
<comment type="similarity">
    <text evidence="1">Belongs to the 3-beta-HSD family.</text>
</comment>
<gene>
    <name evidence="4" type="ORF">A6X21_19285</name>
</gene>
<comment type="caution">
    <text evidence="4">The sequence shown here is derived from an EMBL/GenBank/DDBJ whole genome shotgun (WGS) entry which is preliminary data.</text>
</comment>
<evidence type="ECO:0000313" key="4">
    <source>
        <dbReference type="EMBL" id="ODA32517.1"/>
    </source>
</evidence>
<reference evidence="4 5" key="1">
    <citation type="submission" date="2016-05" db="EMBL/GenBank/DDBJ databases">
        <title>Genomic and physiological characterization of Planctopirus sp. isolated from fresh water lake.</title>
        <authorList>
            <person name="Subhash Y."/>
            <person name="Ramana C."/>
        </authorList>
    </citation>
    <scope>NUCLEOTIDE SEQUENCE [LARGE SCALE GENOMIC DNA]</scope>
    <source>
        <strain evidence="4 5">JC280</strain>
    </source>
</reference>
<accession>A0A1C3EH03</accession>
<evidence type="ECO:0000313" key="5">
    <source>
        <dbReference type="Proteomes" id="UP000094828"/>
    </source>
</evidence>
<dbReference type="SUPFAM" id="SSF51735">
    <property type="entry name" value="NAD(P)-binding Rossmann-fold domains"/>
    <property type="match status" value="1"/>
</dbReference>
<sequence>MTDAIGSVRPRRVLVTGAGGFLGGVLARRLQAEGHQVVTIQRGDYPELANAGIECHRGSITDLSVLARAMEGCETVFHVAAKAGVWGSWLDYFRTNVQGTQAVIDTCKQAQVRQLVFTSSPSVIFDGKDHVGVDESYPYPASYMAHYPATKADAERRVLNANHESLQTISLRPHLIWGPGDPHLIPRVLDRGQKGKLRRIGNREYLVDAVYVDNAADAHVLAMSALDRGVGGGQTYFVTNQEPWELWKLLNAILACRGIAPVTKTIPAVLAKSMGALFETTYRLLGKTSEPPMTRFVASQLSTSHWYSPVKIQRDLGYFPRISMDEGLQMLAKSLASPS</sequence>
<dbReference type="InterPro" id="IPR050177">
    <property type="entry name" value="Lipid_A_modif_metabolic_enz"/>
</dbReference>
<dbReference type="Gene3D" id="3.40.50.720">
    <property type="entry name" value="NAD(P)-binding Rossmann-like Domain"/>
    <property type="match status" value="1"/>
</dbReference>
<keyword evidence="5" id="KW-1185">Reference proteome</keyword>
<dbReference type="GO" id="GO:0016616">
    <property type="term" value="F:oxidoreductase activity, acting on the CH-OH group of donors, NAD or NADP as acceptor"/>
    <property type="evidence" value="ECO:0007669"/>
    <property type="project" value="InterPro"/>
</dbReference>
<dbReference type="PANTHER" id="PTHR43245:SF51">
    <property type="entry name" value="SHORT CHAIN DEHYDROGENASE_REDUCTASE FAMILY 42E, MEMBER 2"/>
    <property type="match status" value="1"/>
</dbReference>
<dbReference type="GO" id="GO:0006694">
    <property type="term" value="P:steroid biosynthetic process"/>
    <property type="evidence" value="ECO:0007669"/>
    <property type="project" value="InterPro"/>
</dbReference>
<evidence type="ECO:0000256" key="2">
    <source>
        <dbReference type="ARBA" id="ARBA00023002"/>
    </source>
</evidence>
<organism evidence="4 5">
    <name type="scientific">Planctopirus hydrillae</name>
    <dbReference type="NCBI Taxonomy" id="1841610"/>
    <lineage>
        <taxon>Bacteria</taxon>
        <taxon>Pseudomonadati</taxon>
        <taxon>Planctomycetota</taxon>
        <taxon>Planctomycetia</taxon>
        <taxon>Planctomycetales</taxon>
        <taxon>Planctomycetaceae</taxon>
        <taxon>Planctopirus</taxon>
    </lineage>
</organism>
<keyword evidence="2" id="KW-0560">Oxidoreductase</keyword>